<keyword evidence="6" id="KW-0677">Repeat</keyword>
<dbReference type="AlphaFoldDB" id="A0A443I2N7"/>
<name>A0A443I2N7_BYSSP</name>
<evidence type="ECO:0000313" key="9">
    <source>
        <dbReference type="EMBL" id="RWQ98317.1"/>
    </source>
</evidence>
<organism evidence="9 10">
    <name type="scientific">Byssochlamys spectabilis</name>
    <name type="common">Paecilomyces variotii</name>
    <dbReference type="NCBI Taxonomy" id="264951"/>
    <lineage>
        <taxon>Eukaryota</taxon>
        <taxon>Fungi</taxon>
        <taxon>Dikarya</taxon>
        <taxon>Ascomycota</taxon>
        <taxon>Pezizomycotina</taxon>
        <taxon>Eurotiomycetes</taxon>
        <taxon>Eurotiomycetidae</taxon>
        <taxon>Eurotiales</taxon>
        <taxon>Thermoascaceae</taxon>
        <taxon>Paecilomyces</taxon>
    </lineage>
</organism>
<dbReference type="GO" id="GO:0005953">
    <property type="term" value="C:CAAX-protein geranylgeranyltransferase complex"/>
    <property type="evidence" value="ECO:0007669"/>
    <property type="project" value="TreeGrafter"/>
</dbReference>
<reference evidence="9 10" key="1">
    <citation type="journal article" date="2018" name="Front. Microbiol.">
        <title>Genomic and genetic insights into a cosmopolitan fungus, Paecilomyces variotii (Eurotiales).</title>
        <authorList>
            <person name="Urquhart A.S."/>
            <person name="Mondo S.J."/>
            <person name="Makela M.R."/>
            <person name="Hane J.K."/>
            <person name="Wiebenga A."/>
            <person name="He G."/>
            <person name="Mihaltcheva S."/>
            <person name="Pangilinan J."/>
            <person name="Lipzen A."/>
            <person name="Barry K."/>
            <person name="de Vries R.P."/>
            <person name="Grigoriev I.V."/>
            <person name="Idnurm A."/>
        </authorList>
    </citation>
    <scope>NUCLEOTIDE SEQUENCE [LARGE SCALE GENOMIC DNA]</scope>
    <source>
        <strain evidence="9 10">CBS 101075</strain>
    </source>
</reference>
<keyword evidence="5" id="KW-0479">Metal-binding</keyword>
<feature type="domain" description="Prenyltransferase alpha-alpha toroid" evidence="8">
    <location>
        <begin position="7"/>
        <end position="400"/>
    </location>
</feature>
<evidence type="ECO:0000256" key="7">
    <source>
        <dbReference type="ARBA" id="ARBA00022833"/>
    </source>
</evidence>
<dbReference type="InterPro" id="IPR008930">
    <property type="entry name" value="Terpenoid_cyclase/PrenylTrfase"/>
</dbReference>
<evidence type="ECO:0000256" key="2">
    <source>
        <dbReference type="ARBA" id="ARBA00010497"/>
    </source>
</evidence>
<dbReference type="VEuPathDB" id="FungiDB:C8Q69DRAFT_442477"/>
<dbReference type="GO" id="GO:0046872">
    <property type="term" value="F:metal ion binding"/>
    <property type="evidence" value="ECO:0007669"/>
    <property type="project" value="UniProtKB-KW"/>
</dbReference>
<accession>A0A443I2N7</accession>
<evidence type="ECO:0000256" key="4">
    <source>
        <dbReference type="ARBA" id="ARBA00022679"/>
    </source>
</evidence>
<dbReference type="RefSeq" id="XP_028487962.1">
    <property type="nucleotide sequence ID" value="XM_028628838.1"/>
</dbReference>
<keyword evidence="7" id="KW-0862">Zinc</keyword>
<dbReference type="GeneID" id="39598115"/>
<dbReference type="Proteomes" id="UP000283841">
    <property type="component" value="Unassembled WGS sequence"/>
</dbReference>
<evidence type="ECO:0000313" key="10">
    <source>
        <dbReference type="Proteomes" id="UP000283841"/>
    </source>
</evidence>
<gene>
    <name evidence="9" type="ORF">C8Q69DRAFT_442477</name>
</gene>
<keyword evidence="4 9" id="KW-0808">Transferase</keyword>
<dbReference type="Pfam" id="PF00432">
    <property type="entry name" value="Prenyltrans"/>
    <property type="match status" value="1"/>
</dbReference>
<dbReference type="STRING" id="264951.A0A443I2N7"/>
<dbReference type="SUPFAM" id="SSF48239">
    <property type="entry name" value="Terpenoid cyclases/Protein prenyltransferases"/>
    <property type="match status" value="1"/>
</dbReference>
<evidence type="ECO:0000256" key="1">
    <source>
        <dbReference type="ARBA" id="ARBA00001947"/>
    </source>
</evidence>
<keyword evidence="3" id="KW-0637">Prenyltransferase</keyword>
<dbReference type="GO" id="GO:0004662">
    <property type="term" value="F:CAAX-protein geranylgeranyltransferase activity"/>
    <property type="evidence" value="ECO:0007669"/>
    <property type="project" value="TreeGrafter"/>
</dbReference>
<dbReference type="Gene3D" id="1.50.10.20">
    <property type="match status" value="1"/>
</dbReference>
<evidence type="ECO:0000256" key="5">
    <source>
        <dbReference type="ARBA" id="ARBA00022723"/>
    </source>
</evidence>
<dbReference type="PANTHER" id="PTHR11774:SF4">
    <property type="entry name" value="GERANYLGERANYL TRANSFERASE TYPE-1 SUBUNIT BETA"/>
    <property type="match status" value="1"/>
</dbReference>
<dbReference type="EMBL" id="RCNU01000002">
    <property type="protein sequence ID" value="RWQ98317.1"/>
    <property type="molecule type" value="Genomic_DNA"/>
</dbReference>
<keyword evidence="10" id="KW-1185">Reference proteome</keyword>
<evidence type="ECO:0000256" key="3">
    <source>
        <dbReference type="ARBA" id="ARBA00022602"/>
    </source>
</evidence>
<comment type="cofactor">
    <cofactor evidence="1">
        <name>Zn(2+)</name>
        <dbReference type="ChEBI" id="CHEBI:29105"/>
    </cofactor>
</comment>
<dbReference type="PANTHER" id="PTHR11774">
    <property type="entry name" value="GERANYLGERANYL TRANSFERASE TYPE BETA SUBUNIT"/>
    <property type="match status" value="1"/>
</dbReference>
<protein>
    <submittedName>
        <fullName evidence="9">Protein geranylgeranyltransferase type I beta subunit</fullName>
    </submittedName>
</protein>
<evidence type="ECO:0000259" key="8">
    <source>
        <dbReference type="Pfam" id="PF00432"/>
    </source>
</evidence>
<comment type="similarity">
    <text evidence="2">Belongs to the protein prenyltransferase subunit beta family.</text>
</comment>
<evidence type="ECO:0000256" key="6">
    <source>
        <dbReference type="ARBA" id="ARBA00022737"/>
    </source>
</evidence>
<sequence length="422" mass="47134">MAEPEVRKDRHVKYYLRCLKTFLPQPYISNDSNRGLLAFFTIAGLDLLDALETTTTPEERRGYINWIYHCQVSSGGFRGFTGTDFGAERHTPENEVWDPANVAATFLFLVTLLILGDDLSRVNRRGCLQWLPSLQREDGSFGELISVDGRIAGGHDLRFCHCAAGIRYILRGENGRDVDDIKDVDIEKLLSFIENCQNYDGGMAESPFCEAHAGLSYCAIGALSFLDQISPGIRKVNIFTPHTTEFESLVQWLVLRQTTTWNTEEDAEEEESHENTHDEVHQLQRDVAALSFDDRISSLPDLLPPGADLLKYAGFNGRENKVADTCYCFWVSGTLAMMGRLDLVDSAGNRNYLLEKTQHIVGGFGKTVGEPPDLLHSYLGLVTLALLNEPGLEGVDAALCASKRTMQRLKSLPWWHGSHTDA</sequence>
<comment type="caution">
    <text evidence="9">The sequence shown here is derived from an EMBL/GenBank/DDBJ whole genome shotgun (WGS) entry which is preliminary data.</text>
</comment>
<proteinExistence type="inferred from homology"/>
<dbReference type="InterPro" id="IPR001330">
    <property type="entry name" value="Prenyltrans"/>
</dbReference>
<dbReference type="InterPro" id="IPR045089">
    <property type="entry name" value="PGGT1B-like"/>
</dbReference>